<reference evidence="1" key="1">
    <citation type="submission" date="2013-07" db="EMBL/GenBank/DDBJ databases">
        <title>The genome of Eucalyptus grandis.</title>
        <authorList>
            <person name="Schmutz J."/>
            <person name="Hayes R."/>
            <person name="Myburg A."/>
            <person name="Tuskan G."/>
            <person name="Grattapaglia D."/>
            <person name="Rokhsar D.S."/>
        </authorList>
    </citation>
    <scope>NUCLEOTIDE SEQUENCE</scope>
    <source>
        <tissue evidence="1">Leaf extractions</tissue>
    </source>
</reference>
<name>A0A059A323_EUCGR</name>
<sequence length="113" mass="12683">MVDSENNFLTQSEAVAPLSVQDFLIHDLQSLVADAEQQPSSERFMQAINQVLSVIDGLHQPWLNGVDLMEDAQKISMYFLPDAKGWTFYLEADFAGGNWKMELKTPSASLFLT</sequence>
<organism evidence="1">
    <name type="scientific">Eucalyptus grandis</name>
    <name type="common">Flooded gum</name>
    <dbReference type="NCBI Taxonomy" id="71139"/>
    <lineage>
        <taxon>Eukaryota</taxon>
        <taxon>Viridiplantae</taxon>
        <taxon>Streptophyta</taxon>
        <taxon>Embryophyta</taxon>
        <taxon>Tracheophyta</taxon>
        <taxon>Spermatophyta</taxon>
        <taxon>Magnoliopsida</taxon>
        <taxon>eudicotyledons</taxon>
        <taxon>Gunneridae</taxon>
        <taxon>Pentapetalae</taxon>
        <taxon>rosids</taxon>
        <taxon>malvids</taxon>
        <taxon>Myrtales</taxon>
        <taxon>Myrtaceae</taxon>
        <taxon>Myrtoideae</taxon>
        <taxon>Eucalypteae</taxon>
        <taxon>Eucalyptus</taxon>
    </lineage>
</organism>
<dbReference type="AlphaFoldDB" id="A0A059A323"/>
<protein>
    <submittedName>
        <fullName evidence="1">Uncharacterized protein</fullName>
    </submittedName>
</protein>
<dbReference type="InParanoid" id="A0A059A323"/>
<dbReference type="Gramene" id="KCW48139">
    <property type="protein sequence ID" value="KCW48139"/>
    <property type="gene ID" value="EUGRSUZ_K01871"/>
</dbReference>
<accession>A0A059A323</accession>
<dbReference type="EMBL" id="KK198763">
    <property type="protein sequence ID" value="KCW48139.1"/>
    <property type="molecule type" value="Genomic_DNA"/>
</dbReference>
<proteinExistence type="predicted"/>
<gene>
    <name evidence="1" type="ORF">EUGRSUZ_K01871</name>
</gene>
<evidence type="ECO:0000313" key="1">
    <source>
        <dbReference type="EMBL" id="KCW48139.1"/>
    </source>
</evidence>